<dbReference type="EMBL" id="CP014864">
    <property type="protein sequence ID" value="AMX02247.1"/>
    <property type="molecule type" value="Genomic_DNA"/>
</dbReference>
<dbReference type="STRING" id="252514.A3224_06305"/>
<dbReference type="PROSITE" id="PS00552">
    <property type="entry name" value="HTH_MERR_1"/>
    <property type="match status" value="1"/>
</dbReference>
<proteinExistence type="predicted"/>
<name>A0A143HL51_MICTH</name>
<dbReference type="OrthoDB" id="9808480at2"/>
<sequence>MNISQAAQRSGLTAKALRYYESIHLLSPKRAGNGYRDYSERDLETLHFIRRARAVGFTVDEVRSLLVLHHNPSRRSHDAKALVEEKLTHIEAQLRDLREMRGALRRLADSCAGDESPECAILDSLCGGVCDG</sequence>
<dbReference type="GeneID" id="76607665"/>
<evidence type="ECO:0000256" key="1">
    <source>
        <dbReference type="ARBA" id="ARBA00023015"/>
    </source>
</evidence>
<dbReference type="InterPro" id="IPR009061">
    <property type="entry name" value="DNA-bd_dom_put_sf"/>
</dbReference>
<keyword evidence="3" id="KW-0804">Transcription</keyword>
<dbReference type="PRINTS" id="PR00040">
    <property type="entry name" value="HTHMERR"/>
</dbReference>
<dbReference type="RefSeq" id="WP_067152653.1">
    <property type="nucleotide sequence ID" value="NZ_CP014864.1"/>
</dbReference>
<dbReference type="PANTHER" id="PTHR30204">
    <property type="entry name" value="REDOX-CYCLING DRUG-SENSING TRANSCRIPTIONAL ACTIVATOR SOXR"/>
    <property type="match status" value="1"/>
</dbReference>
<keyword evidence="5" id="KW-1185">Reference proteome</keyword>
<reference evidence="5" key="1">
    <citation type="submission" date="2016-03" db="EMBL/GenBank/DDBJ databases">
        <authorList>
            <person name="Lee Y.-S."/>
            <person name="Choi Y.-L."/>
        </authorList>
    </citation>
    <scope>NUCLEOTIDE SEQUENCE [LARGE SCALE GENOMIC DNA]</scope>
    <source>
        <strain evidence="5">DAU221</strain>
    </source>
</reference>
<keyword evidence="2" id="KW-0238">DNA-binding</keyword>
<evidence type="ECO:0000256" key="3">
    <source>
        <dbReference type="ARBA" id="ARBA00023163"/>
    </source>
</evidence>
<evidence type="ECO:0000256" key="2">
    <source>
        <dbReference type="ARBA" id="ARBA00023125"/>
    </source>
</evidence>
<keyword evidence="1" id="KW-0805">Transcription regulation</keyword>
<protein>
    <submittedName>
        <fullName evidence="4">Uncharacterized protein</fullName>
    </submittedName>
</protein>
<dbReference type="InterPro" id="IPR047057">
    <property type="entry name" value="MerR_fam"/>
</dbReference>
<accession>A0A143HL51</accession>
<dbReference type="Proteomes" id="UP000076077">
    <property type="component" value="Chromosome"/>
</dbReference>
<dbReference type="KEGG" id="mthd:A3224_06305"/>
<dbReference type="Gene3D" id="1.10.1660.10">
    <property type="match status" value="1"/>
</dbReference>
<dbReference type="GO" id="GO:0003677">
    <property type="term" value="F:DNA binding"/>
    <property type="evidence" value="ECO:0007669"/>
    <property type="project" value="UniProtKB-KW"/>
</dbReference>
<organism evidence="4 5">
    <name type="scientific">Microbulbifer thermotolerans</name>
    <dbReference type="NCBI Taxonomy" id="252514"/>
    <lineage>
        <taxon>Bacteria</taxon>
        <taxon>Pseudomonadati</taxon>
        <taxon>Pseudomonadota</taxon>
        <taxon>Gammaproteobacteria</taxon>
        <taxon>Cellvibrionales</taxon>
        <taxon>Microbulbiferaceae</taxon>
        <taxon>Microbulbifer</taxon>
    </lineage>
</organism>
<dbReference type="PROSITE" id="PS50937">
    <property type="entry name" value="HTH_MERR_2"/>
    <property type="match status" value="1"/>
</dbReference>
<dbReference type="AlphaFoldDB" id="A0A143HL51"/>
<dbReference type="Pfam" id="PF13411">
    <property type="entry name" value="MerR_1"/>
    <property type="match status" value="1"/>
</dbReference>
<dbReference type="SUPFAM" id="SSF46955">
    <property type="entry name" value="Putative DNA-binding domain"/>
    <property type="match status" value="1"/>
</dbReference>
<dbReference type="SMART" id="SM00422">
    <property type="entry name" value="HTH_MERR"/>
    <property type="match status" value="1"/>
</dbReference>
<evidence type="ECO:0000313" key="5">
    <source>
        <dbReference type="Proteomes" id="UP000076077"/>
    </source>
</evidence>
<dbReference type="InterPro" id="IPR000551">
    <property type="entry name" value="MerR-type_HTH_dom"/>
</dbReference>
<gene>
    <name evidence="4" type="ORF">A3224_06305</name>
</gene>
<dbReference type="GO" id="GO:0003700">
    <property type="term" value="F:DNA-binding transcription factor activity"/>
    <property type="evidence" value="ECO:0007669"/>
    <property type="project" value="InterPro"/>
</dbReference>
<evidence type="ECO:0000313" key="4">
    <source>
        <dbReference type="EMBL" id="AMX02247.1"/>
    </source>
</evidence>
<dbReference type="PANTHER" id="PTHR30204:SF94">
    <property type="entry name" value="HEAVY METAL-DEPENDENT TRANSCRIPTIONAL REGULATOR HI_0293-RELATED"/>
    <property type="match status" value="1"/>
</dbReference>